<organism evidence="11 12">
    <name type="scientific">Flavimaribacter sediminis</name>
    <dbReference type="NCBI Taxonomy" id="2865987"/>
    <lineage>
        <taxon>Bacteria</taxon>
        <taxon>Pseudomonadati</taxon>
        <taxon>Pseudomonadota</taxon>
        <taxon>Alphaproteobacteria</taxon>
        <taxon>Hyphomicrobiales</taxon>
        <taxon>Rhizobiaceae</taxon>
        <taxon>Flavimaribacter</taxon>
    </lineage>
</organism>
<feature type="transmembrane region" description="Helical" evidence="9">
    <location>
        <begin position="87"/>
        <end position="106"/>
    </location>
</feature>
<keyword evidence="5 9" id="KW-0812">Transmembrane</keyword>
<keyword evidence="7 9" id="KW-0472">Membrane</keyword>
<dbReference type="EMBL" id="JAICBX010000005">
    <property type="protein sequence ID" value="MBW8640261.1"/>
    <property type="molecule type" value="Genomic_DNA"/>
</dbReference>
<dbReference type="Pfam" id="PF04290">
    <property type="entry name" value="DctQ"/>
    <property type="match status" value="1"/>
</dbReference>
<comment type="similarity">
    <text evidence="8 9">Belongs to the TRAP transporter small permease family.</text>
</comment>
<dbReference type="PANTHER" id="PTHR35011">
    <property type="entry name" value="2,3-DIKETO-L-GULONATE TRAP TRANSPORTER SMALL PERMEASE PROTEIN YIAM"/>
    <property type="match status" value="1"/>
</dbReference>
<feature type="transmembrane region" description="Helical" evidence="9">
    <location>
        <begin position="47"/>
        <end position="66"/>
    </location>
</feature>
<feature type="transmembrane region" description="Helical" evidence="9">
    <location>
        <begin position="12"/>
        <end position="35"/>
    </location>
</feature>
<evidence type="ECO:0000256" key="4">
    <source>
        <dbReference type="ARBA" id="ARBA00022519"/>
    </source>
</evidence>
<proteinExistence type="inferred from homology"/>
<comment type="subunit">
    <text evidence="9">The complex comprises the extracytoplasmic solute receptor protein and the two transmembrane proteins.</text>
</comment>
<dbReference type="InterPro" id="IPR007387">
    <property type="entry name" value="TRAP_DctQ"/>
</dbReference>
<gene>
    <name evidence="11" type="ORF">K1W69_23915</name>
</gene>
<keyword evidence="12" id="KW-1185">Reference proteome</keyword>
<evidence type="ECO:0000256" key="2">
    <source>
        <dbReference type="ARBA" id="ARBA00022448"/>
    </source>
</evidence>
<dbReference type="RefSeq" id="WP_220230967.1">
    <property type="nucleotide sequence ID" value="NZ_JAICBX010000005.1"/>
</dbReference>
<protein>
    <recommendedName>
        <fullName evidence="9">TRAP transporter small permease protein</fullName>
    </recommendedName>
</protein>
<dbReference type="GO" id="GO:0015740">
    <property type="term" value="P:C4-dicarboxylate transport"/>
    <property type="evidence" value="ECO:0007669"/>
    <property type="project" value="TreeGrafter"/>
</dbReference>
<reference evidence="11" key="1">
    <citation type="submission" date="2021-08" db="EMBL/GenBank/DDBJ databases">
        <title>Hoeflea bacterium WL0058 sp. nov., isolated from the sediment.</title>
        <authorList>
            <person name="Wang L."/>
            <person name="Zhang D."/>
        </authorList>
    </citation>
    <scope>NUCLEOTIDE SEQUENCE</scope>
    <source>
        <strain evidence="11">WL0058</strain>
    </source>
</reference>
<dbReference type="InterPro" id="IPR055348">
    <property type="entry name" value="DctQ"/>
</dbReference>
<evidence type="ECO:0000256" key="8">
    <source>
        <dbReference type="ARBA" id="ARBA00038436"/>
    </source>
</evidence>
<dbReference type="PANTHER" id="PTHR35011:SF10">
    <property type="entry name" value="TRAP TRANSPORTER SMALL PERMEASE PROTEIN"/>
    <property type="match status" value="1"/>
</dbReference>
<comment type="function">
    <text evidence="9">Part of the tripartite ATP-independent periplasmic (TRAP) transport system.</text>
</comment>
<accession>A0AAE2ZST1</accession>
<evidence type="ECO:0000256" key="7">
    <source>
        <dbReference type="ARBA" id="ARBA00023136"/>
    </source>
</evidence>
<dbReference type="Proteomes" id="UP001196509">
    <property type="component" value="Unassembled WGS sequence"/>
</dbReference>
<keyword evidence="3" id="KW-1003">Cell membrane</keyword>
<dbReference type="GO" id="GO:0005886">
    <property type="term" value="C:plasma membrane"/>
    <property type="evidence" value="ECO:0007669"/>
    <property type="project" value="UniProtKB-SubCell"/>
</dbReference>
<comment type="subcellular location">
    <subcellularLocation>
        <location evidence="1 9">Cell inner membrane</location>
        <topology evidence="1 9">Multi-pass membrane protein</topology>
    </subcellularLocation>
</comment>
<evidence type="ECO:0000313" key="11">
    <source>
        <dbReference type="EMBL" id="MBW8640261.1"/>
    </source>
</evidence>
<dbReference type="GO" id="GO:0022857">
    <property type="term" value="F:transmembrane transporter activity"/>
    <property type="evidence" value="ECO:0007669"/>
    <property type="project" value="UniProtKB-UniRule"/>
</dbReference>
<evidence type="ECO:0000313" key="12">
    <source>
        <dbReference type="Proteomes" id="UP001196509"/>
    </source>
</evidence>
<name>A0AAE2ZST1_9HYPH</name>
<keyword evidence="6 9" id="KW-1133">Transmembrane helix</keyword>
<feature type="domain" description="Tripartite ATP-independent periplasmic transporters DctQ component" evidence="10">
    <location>
        <begin position="23"/>
        <end position="155"/>
    </location>
</feature>
<keyword evidence="2 9" id="KW-0813">Transport</keyword>
<evidence type="ECO:0000256" key="6">
    <source>
        <dbReference type="ARBA" id="ARBA00022989"/>
    </source>
</evidence>
<keyword evidence="4 9" id="KW-0997">Cell inner membrane</keyword>
<dbReference type="AlphaFoldDB" id="A0AAE2ZST1"/>
<evidence type="ECO:0000256" key="3">
    <source>
        <dbReference type="ARBA" id="ARBA00022475"/>
    </source>
</evidence>
<comment type="caution">
    <text evidence="11">The sequence shown here is derived from an EMBL/GenBank/DDBJ whole genome shotgun (WGS) entry which is preliminary data.</text>
</comment>
<evidence type="ECO:0000256" key="5">
    <source>
        <dbReference type="ARBA" id="ARBA00022692"/>
    </source>
</evidence>
<evidence type="ECO:0000256" key="9">
    <source>
        <dbReference type="RuleBase" id="RU369079"/>
    </source>
</evidence>
<evidence type="ECO:0000259" key="10">
    <source>
        <dbReference type="Pfam" id="PF04290"/>
    </source>
</evidence>
<feature type="transmembrane region" description="Helical" evidence="9">
    <location>
        <begin position="135"/>
        <end position="154"/>
    </location>
</feature>
<evidence type="ECO:0000256" key="1">
    <source>
        <dbReference type="ARBA" id="ARBA00004429"/>
    </source>
</evidence>
<sequence length="161" mass="17102">MNRIGRWAAQAGQWLAVAALVAMMIHLGADILLLNLAARPLDGTLEVVAGLYMPFVVFAALSATHLNREEIRVDLVGNFLPQTAVMFLDRAAQLLMAICAAALAWLTASHAMRAFDIGQRIEAGSLVIPLWPGKAIVTAGFVLLAVAALVRLFGKADNGSV</sequence>